<keyword evidence="2 6" id="KW-0808">Transferase</keyword>
<keyword evidence="1 6" id="KW-0489">Methyltransferase</keyword>
<comment type="similarity">
    <text evidence="3">Belongs to the N(4)/N(6)-methyltransferase family.</text>
</comment>
<dbReference type="Gene3D" id="3.40.50.150">
    <property type="entry name" value="Vaccinia Virus protein VP39"/>
    <property type="match status" value="1"/>
</dbReference>
<dbReference type="GO" id="GO:0032259">
    <property type="term" value="P:methylation"/>
    <property type="evidence" value="ECO:0007669"/>
    <property type="project" value="UniProtKB-KW"/>
</dbReference>
<dbReference type="RefSeq" id="WP_153982539.1">
    <property type="nucleotide sequence ID" value="NZ_BAAANZ010000009.1"/>
</dbReference>
<name>A0A840X4Q4_9MICO</name>
<dbReference type="EC" id="2.1.1.-" evidence="3"/>
<proteinExistence type="inferred from homology"/>
<gene>
    <name evidence="6" type="ORF">BJ959_000717</name>
</gene>
<dbReference type="Proteomes" id="UP000552883">
    <property type="component" value="Unassembled WGS sequence"/>
</dbReference>
<evidence type="ECO:0000256" key="2">
    <source>
        <dbReference type="ARBA" id="ARBA00022679"/>
    </source>
</evidence>
<organism evidence="6 7">
    <name type="scientific">Microcella frigidaquae</name>
    <dbReference type="NCBI Taxonomy" id="424758"/>
    <lineage>
        <taxon>Bacteria</taxon>
        <taxon>Bacillati</taxon>
        <taxon>Actinomycetota</taxon>
        <taxon>Actinomycetes</taxon>
        <taxon>Micrococcales</taxon>
        <taxon>Microbacteriaceae</taxon>
        <taxon>Microcella</taxon>
    </lineage>
</organism>
<feature type="domain" description="DNA methylase N-4/N-6" evidence="5">
    <location>
        <begin position="30"/>
        <end position="238"/>
    </location>
</feature>
<dbReference type="InterPro" id="IPR029063">
    <property type="entry name" value="SAM-dependent_MTases_sf"/>
</dbReference>
<dbReference type="InterPro" id="IPR001091">
    <property type="entry name" value="RM_Methyltransferase"/>
</dbReference>
<dbReference type="PRINTS" id="PR00508">
    <property type="entry name" value="S21N4MTFRASE"/>
</dbReference>
<dbReference type="InterPro" id="IPR002941">
    <property type="entry name" value="DNA_methylase_N4/N6"/>
</dbReference>
<dbReference type="AlphaFoldDB" id="A0A840X4Q4"/>
<dbReference type="GO" id="GO:0008170">
    <property type="term" value="F:N-methyltransferase activity"/>
    <property type="evidence" value="ECO:0007669"/>
    <property type="project" value="InterPro"/>
</dbReference>
<evidence type="ECO:0000256" key="1">
    <source>
        <dbReference type="ARBA" id="ARBA00022603"/>
    </source>
</evidence>
<evidence type="ECO:0000313" key="7">
    <source>
        <dbReference type="Proteomes" id="UP000552883"/>
    </source>
</evidence>
<sequence length="253" mass="28162">MSEVIYADEFVQLFLGDYRDADLSQMDATAIITDPPYGETSLEWDRWPTGWLDDACSIAPALWSFGSMRMFLEHGKEFTDAGYRFAQDLIWEKHNGSGLAADRFRRVHEIATHWYHGEWADVKHTTPTTADGSPRVVRRRESKGEHQGSRGASSYVSEDGGPRLMRSVIKVRSEHGRAVHPTQKPVGIVAPLIEYSTERGDLVVDLFGGSGTTAVAARALGRRCVIFEAREDYALAAAKRLAQQTFDLEGLSA</sequence>
<reference evidence="6 7" key="1">
    <citation type="submission" date="2020-08" db="EMBL/GenBank/DDBJ databases">
        <title>Sequencing the genomes of 1000 actinobacteria strains.</title>
        <authorList>
            <person name="Klenk H.-P."/>
        </authorList>
    </citation>
    <scope>NUCLEOTIDE SEQUENCE [LARGE SCALE GENOMIC DNA]</scope>
    <source>
        <strain evidence="6 7">DSM 23889</strain>
    </source>
</reference>
<dbReference type="Pfam" id="PF01555">
    <property type="entry name" value="N6_N4_Mtase"/>
    <property type="match status" value="1"/>
</dbReference>
<evidence type="ECO:0000256" key="3">
    <source>
        <dbReference type="RuleBase" id="RU362026"/>
    </source>
</evidence>
<accession>A0A840X4Q4</accession>
<dbReference type="OrthoDB" id="9773060at2"/>
<dbReference type="EMBL" id="JACHBS010000001">
    <property type="protein sequence ID" value="MBB5617221.1"/>
    <property type="molecule type" value="Genomic_DNA"/>
</dbReference>
<evidence type="ECO:0000259" key="5">
    <source>
        <dbReference type="Pfam" id="PF01555"/>
    </source>
</evidence>
<dbReference type="SUPFAM" id="SSF53335">
    <property type="entry name" value="S-adenosyl-L-methionine-dependent methyltransferases"/>
    <property type="match status" value="1"/>
</dbReference>
<evidence type="ECO:0000256" key="4">
    <source>
        <dbReference type="SAM" id="MobiDB-lite"/>
    </source>
</evidence>
<feature type="region of interest" description="Disordered" evidence="4">
    <location>
        <begin position="124"/>
        <end position="160"/>
    </location>
</feature>
<protein>
    <recommendedName>
        <fullName evidence="3">Methyltransferase</fullName>
        <ecNumber evidence="3">2.1.1.-</ecNumber>
    </recommendedName>
</protein>
<evidence type="ECO:0000313" key="6">
    <source>
        <dbReference type="EMBL" id="MBB5617221.1"/>
    </source>
</evidence>
<keyword evidence="7" id="KW-1185">Reference proteome</keyword>
<comment type="caution">
    <text evidence="6">The sequence shown here is derived from an EMBL/GenBank/DDBJ whole genome shotgun (WGS) entry which is preliminary data.</text>
</comment>
<dbReference type="GO" id="GO:0003677">
    <property type="term" value="F:DNA binding"/>
    <property type="evidence" value="ECO:0007669"/>
    <property type="project" value="InterPro"/>
</dbReference>